<reference evidence="1 2" key="1">
    <citation type="submission" date="2015-04" db="EMBL/GenBank/DDBJ databases">
        <authorList>
            <person name="Syromyatnikov M.Y."/>
            <person name="Popov V.N."/>
        </authorList>
    </citation>
    <scope>NUCLEOTIDE SEQUENCE [LARGE SCALE GENOMIC DNA]</scope>
</reference>
<protein>
    <submittedName>
        <fullName evidence="1">CLUMA_CG001010, isoform A</fullName>
    </submittedName>
</protein>
<gene>
    <name evidence="1" type="ORF">CLUMA_CG001010</name>
</gene>
<dbReference type="AlphaFoldDB" id="A0A1J1HL75"/>
<name>A0A1J1HL75_9DIPT</name>
<dbReference type="EMBL" id="CVRI01000004">
    <property type="protein sequence ID" value="CRK87206.1"/>
    <property type="molecule type" value="Genomic_DNA"/>
</dbReference>
<accession>A0A1J1HL75</accession>
<dbReference type="Proteomes" id="UP000183832">
    <property type="component" value="Unassembled WGS sequence"/>
</dbReference>
<sequence length="199" mass="22780">MMMMTMTQLTISSRVKREENYYMSHGLGVGQLISLIFGFGSSLMKAVVFTSPHSPNPCHIQKLYIPTILLVMLFQALEKSGNFFASEVFSVPFGTSRSTHQLVKFLFRSLVRHNKCTFKRNEALLKAGAKMIFTTSNSTLNPMRKSFSLKFLNMRNIYDVVYMTRSYSQVAEMMLQLACIIRNIQSFFTTKEKSSKSED</sequence>
<evidence type="ECO:0000313" key="1">
    <source>
        <dbReference type="EMBL" id="CRK87206.1"/>
    </source>
</evidence>
<evidence type="ECO:0000313" key="2">
    <source>
        <dbReference type="Proteomes" id="UP000183832"/>
    </source>
</evidence>
<keyword evidence="2" id="KW-1185">Reference proteome</keyword>
<organism evidence="1 2">
    <name type="scientific">Clunio marinus</name>
    <dbReference type="NCBI Taxonomy" id="568069"/>
    <lineage>
        <taxon>Eukaryota</taxon>
        <taxon>Metazoa</taxon>
        <taxon>Ecdysozoa</taxon>
        <taxon>Arthropoda</taxon>
        <taxon>Hexapoda</taxon>
        <taxon>Insecta</taxon>
        <taxon>Pterygota</taxon>
        <taxon>Neoptera</taxon>
        <taxon>Endopterygota</taxon>
        <taxon>Diptera</taxon>
        <taxon>Nematocera</taxon>
        <taxon>Chironomoidea</taxon>
        <taxon>Chironomidae</taxon>
        <taxon>Clunio</taxon>
    </lineage>
</organism>
<proteinExistence type="predicted"/>